<dbReference type="EMBL" id="JAWNGC010000015">
    <property type="protein sequence ID" value="MDY5155619.1"/>
    <property type="molecule type" value="Genomic_DNA"/>
</dbReference>
<name>A0AAW9HVD7_9ACTO</name>
<feature type="transmembrane region" description="Helical" evidence="1">
    <location>
        <begin position="437"/>
        <end position="458"/>
    </location>
</feature>
<dbReference type="PANTHER" id="PTHR42698">
    <property type="entry name" value="GTPASE ERA"/>
    <property type="match status" value="1"/>
</dbReference>
<dbReference type="InterPro" id="IPR005662">
    <property type="entry name" value="GTPase_Era-like"/>
</dbReference>
<dbReference type="Pfam" id="PF01926">
    <property type="entry name" value="MMR_HSR1"/>
    <property type="match status" value="1"/>
</dbReference>
<dbReference type="GO" id="GO:0005829">
    <property type="term" value="C:cytosol"/>
    <property type="evidence" value="ECO:0007669"/>
    <property type="project" value="TreeGrafter"/>
</dbReference>
<dbReference type="GO" id="GO:0043024">
    <property type="term" value="F:ribosomal small subunit binding"/>
    <property type="evidence" value="ECO:0007669"/>
    <property type="project" value="TreeGrafter"/>
</dbReference>
<dbReference type="Proteomes" id="UP001281731">
    <property type="component" value="Unassembled WGS sequence"/>
</dbReference>
<evidence type="ECO:0000256" key="1">
    <source>
        <dbReference type="SAM" id="Phobius"/>
    </source>
</evidence>
<dbReference type="PANTHER" id="PTHR42698:SF1">
    <property type="entry name" value="GTPASE ERA, MITOCHONDRIAL"/>
    <property type="match status" value="1"/>
</dbReference>
<keyword evidence="1" id="KW-0812">Transmembrane</keyword>
<dbReference type="GO" id="GO:0019843">
    <property type="term" value="F:rRNA binding"/>
    <property type="evidence" value="ECO:0007669"/>
    <property type="project" value="TreeGrafter"/>
</dbReference>
<dbReference type="Gene3D" id="3.40.50.300">
    <property type="entry name" value="P-loop containing nucleotide triphosphate hydrolases"/>
    <property type="match status" value="1"/>
</dbReference>
<accession>A0AAW9HVD7</accession>
<comment type="caution">
    <text evidence="3">The sequence shown here is derived from an EMBL/GenBank/DDBJ whole genome shotgun (WGS) entry which is preliminary data.</text>
</comment>
<dbReference type="GO" id="GO:0005525">
    <property type="term" value="F:GTP binding"/>
    <property type="evidence" value="ECO:0007669"/>
    <property type="project" value="InterPro"/>
</dbReference>
<sequence>MTINLPTGLAYVERILALGEDYLSSETRQAAHEILERARRRGLAGTERTVVAFAGATGSGKSSLLNAIVNQDVAKTSAHRPATKNPQAVTGRHATDILDWLGIDHREVLLQMSTESMQDLVLIDLPDVDSTMIEHHERAADIISRADVLLWVLDPQKYADAVIHEDYLSELKEHEANILVVLNQIDRIPSQERDAVVNHVRHLLSLDGIRCDVTVSSTVTGEGVEEIRGALAYVASKKRASAQRLVADLRKLGGRIAEEMYENSGVSLEGESQDTLVDDLCEAATGKRIARRAGDERARQAHRQVRWSLWRFPGSKKGARSLEENAVREPGAPLKALVEARLGTSSAPHANKMPRLWRLTLHKSSSARVDDISRDIQEAVVRAGEVEQHIPVSWRICGWLQWLSTKCILLGFIWWIVDVIVQSTGGSFPSFEPIFAFPVPLLITVISLVISGLCLVWGSSMVNSARHRGRFDAQKRMEEAVAKIVDESLLTLIQRQQDKYDEFCSAVSQLSEVVVR</sequence>
<dbReference type="InterPro" id="IPR006073">
    <property type="entry name" value="GTP-bd"/>
</dbReference>
<dbReference type="SUPFAM" id="SSF52540">
    <property type="entry name" value="P-loop containing nucleoside triphosphate hydrolases"/>
    <property type="match status" value="1"/>
</dbReference>
<keyword evidence="1" id="KW-1133">Transmembrane helix</keyword>
<dbReference type="AlphaFoldDB" id="A0AAW9HVD7"/>
<feature type="domain" description="G" evidence="2">
    <location>
        <begin position="51"/>
        <end position="183"/>
    </location>
</feature>
<proteinExistence type="predicted"/>
<evidence type="ECO:0000313" key="3">
    <source>
        <dbReference type="EMBL" id="MDY5155619.1"/>
    </source>
</evidence>
<organism evidence="3 4">
    <name type="scientific">Actinotignum urinale</name>
    <dbReference type="NCBI Taxonomy" id="190146"/>
    <lineage>
        <taxon>Bacteria</taxon>
        <taxon>Bacillati</taxon>
        <taxon>Actinomycetota</taxon>
        <taxon>Actinomycetes</taxon>
        <taxon>Actinomycetales</taxon>
        <taxon>Actinomycetaceae</taxon>
        <taxon>Actinotignum</taxon>
    </lineage>
</organism>
<dbReference type="GO" id="GO:0000028">
    <property type="term" value="P:ribosomal small subunit assembly"/>
    <property type="evidence" value="ECO:0007669"/>
    <property type="project" value="TreeGrafter"/>
</dbReference>
<evidence type="ECO:0000259" key="2">
    <source>
        <dbReference type="Pfam" id="PF01926"/>
    </source>
</evidence>
<protein>
    <submittedName>
        <fullName evidence="3">GTPase</fullName>
    </submittedName>
</protein>
<gene>
    <name evidence="3" type="ORF">R6G80_07795</name>
</gene>
<dbReference type="InterPro" id="IPR027417">
    <property type="entry name" value="P-loop_NTPase"/>
</dbReference>
<evidence type="ECO:0000313" key="4">
    <source>
        <dbReference type="Proteomes" id="UP001281731"/>
    </source>
</evidence>
<dbReference type="RefSeq" id="WP_320756742.1">
    <property type="nucleotide sequence ID" value="NZ_JAWNGC010000015.1"/>
</dbReference>
<keyword evidence="1" id="KW-0472">Membrane</keyword>
<reference evidence="3" key="1">
    <citation type="submission" date="2023-10" db="EMBL/GenBank/DDBJ databases">
        <title>Whole Genome based description of the genera Actinobaculum and Actinotignum reveals a complex phylogenetic relationship within the species included in the genus Actinotignum.</title>
        <authorList>
            <person name="Jensen C.S."/>
            <person name="Dargis R."/>
            <person name="Kemp M."/>
            <person name="Christensen J.J."/>
        </authorList>
    </citation>
    <scope>NUCLEOTIDE SEQUENCE</scope>
    <source>
        <strain evidence="3">SLA_B511</strain>
    </source>
</reference>